<feature type="compositionally biased region" description="Polar residues" evidence="1">
    <location>
        <begin position="151"/>
        <end position="171"/>
    </location>
</feature>
<dbReference type="GO" id="GO:0006402">
    <property type="term" value="P:mRNA catabolic process"/>
    <property type="evidence" value="ECO:0007669"/>
    <property type="project" value="TreeGrafter"/>
</dbReference>
<dbReference type="InterPro" id="IPR001900">
    <property type="entry name" value="RNase_II/R"/>
</dbReference>
<sequence>MQSRLCSKALCPATLTAFRPRSIRLPACQQISALARRRIHTDGEDPDATREKYPELEDILGKPAATFEQLIGQLETLIRHPNPPRNYVDALAKEELRRMDHSDLTPERQDGKLNRSRKRLLQQRPRMLRHMNSELDRGLSADDVGGKPDTSGLTDLNDTPDPSSIVSSTCEVTPLPEEVAINLGITAEQQERRRIWMTKIAGYREFRSNLMSMNSLLNELDERREADKGSHASTEQANDDKLSDDPLLGSKLEGKALLDDDREFEELIRKSWKLYDEDFVDPDMASTATSGGDAKRSTTKPSPANGLGSANGRRSFHSSRTVHDAPKPDNKPRKNTRVIKHAKKGSAAPQSDPYVAPKTPSHDADAKGKSAAQKDWGAKRLALARVRAVRDHSAKYLGKKPRSLIKKASKLSVHDLKRHFAERDEYVGEIHVPIDATVSTGDLIEMRQTVNITTATQYGVSIALGGVVQKTTGRFHFNYVDSAKSVIGGREARLGFVAKGLLFDKKLLLRSGASGGDIKRILAYGKELREYEAEHGEHVLTSSYEAQRLQQTFATVWGSGIIDSNTEKGSSATMQSTDADDSLLDYPARGSPDGVAIDAGSSGAGDGVDTADSDENISDLLVHTFPRALQTFRQEAEQLMRSHIRELSGYWGLAVGRGQTFVTVDSLARLTFGNGREDEKPSEVERFAAYMHMVNDPLRFIPDADGLFVTGRFELRPKSEVDNIVKVRDLIRENAPEFTQFIDKARKLVAYSHATAPLSPLRAALDPSAKSALAAASCKLTGWAPDLTFSKRKLPAEPVLTKEEVDDIEFTPEDSEFLLALRSYVYHSNAGFQNLANPYDGLISPILKKMNYYSGSDETSVARFLVDIGVWPHWYNQRLNMRDQAHAGLHRYKTKYLVEKGARACAKLYSSSISDDIGASAQSANLELSGDDLAAYTRSINLAKLNVPEVRPSIITQSGSGAGVISTSQLYDRDICESIRHDFGNLPVYTVDDSSTRDVDDGVSLETIVTAGGEEQEWVHVHVADPTALIHPGHLIAHSAAQQMTSIYYTTETRNMLPTGLVLNHLSLVQRSSSPSSRPDPVNTMTFSFRLSDDGDIVDYKVRAGIVRNIIATPYEVVDQHLSYERPIGGMDSLAKVQESQRMATYIHPFVPEDRNRLLYGARGEALTKKAVRTLRRIQALARSHLDHRVRAGSFTRIIPGQDISVNSGKLVPRPKFNMDRPMFLQGRLDEPEFSPLRFPKIVSSCSDIYHSPAHIMVSELMVIAGRVAARFAYEHGSGAGSDGGGLTANSSGVITGERGLPMLFRSQSLPNLDVLSGVALGLPLGIDGLSDVEARSARAVWDAVLGQARSNNGIVSAKVFDEVRHMLNPSVFSSTPGQHTIMGVLDKYGYTRVTSPIRRMDDLVGHWQLKAQMLAEHTSSKDQRPWYWNRYDIERLAPTVFRRSQLVDKASGMDNEFWILTLMRRMDSEARRGTLQLPPEGFYDANSPLYYDTPWAYYNPSSPGPLTWTATVDNREESRPFISLIMSGLGNRAMLIPRPMSSTLLPFAGTKVRVQIIGLDPAYSSLMVKLAPEEYQPVETPKFWQSRSALSMIYSRFHLGRTPPEDVQQATA</sequence>
<accession>A0A9W8L266</accession>
<feature type="domain" description="RNB" evidence="2">
    <location>
        <begin position="980"/>
        <end position="1416"/>
    </location>
</feature>
<dbReference type="InterPro" id="IPR056624">
    <property type="entry name" value="WH_CYT4"/>
</dbReference>
<dbReference type="InterPro" id="IPR050180">
    <property type="entry name" value="RNR_Ribonuclease"/>
</dbReference>
<organism evidence="3 4">
    <name type="scientific">Coemansia spiralis</name>
    <dbReference type="NCBI Taxonomy" id="417178"/>
    <lineage>
        <taxon>Eukaryota</taxon>
        <taxon>Fungi</taxon>
        <taxon>Fungi incertae sedis</taxon>
        <taxon>Zoopagomycota</taxon>
        <taxon>Kickxellomycotina</taxon>
        <taxon>Kickxellomycetes</taxon>
        <taxon>Kickxellales</taxon>
        <taxon>Kickxellaceae</taxon>
        <taxon>Coemansia</taxon>
    </lineage>
</organism>
<keyword evidence="3" id="KW-0269">Exonuclease</keyword>
<evidence type="ECO:0000313" key="4">
    <source>
        <dbReference type="Proteomes" id="UP001151516"/>
    </source>
</evidence>
<evidence type="ECO:0000256" key="1">
    <source>
        <dbReference type="SAM" id="MobiDB-lite"/>
    </source>
</evidence>
<keyword evidence="4" id="KW-1185">Reference proteome</keyword>
<feature type="compositionally biased region" description="Basic residues" evidence="1">
    <location>
        <begin position="333"/>
        <end position="344"/>
    </location>
</feature>
<dbReference type="SUPFAM" id="SSF50249">
    <property type="entry name" value="Nucleic acid-binding proteins"/>
    <property type="match status" value="1"/>
</dbReference>
<feature type="compositionally biased region" description="Basic and acidic residues" evidence="1">
    <location>
        <begin position="321"/>
        <end position="332"/>
    </location>
</feature>
<keyword evidence="3" id="KW-0540">Nuclease</keyword>
<dbReference type="GO" id="GO:0003723">
    <property type="term" value="F:RNA binding"/>
    <property type="evidence" value="ECO:0007669"/>
    <property type="project" value="InterPro"/>
</dbReference>
<evidence type="ECO:0000259" key="2">
    <source>
        <dbReference type="SMART" id="SM00955"/>
    </source>
</evidence>
<proteinExistence type="predicted"/>
<dbReference type="EC" id="3.1.13.1" evidence="3"/>
<dbReference type="Pfam" id="PF23216">
    <property type="entry name" value="WHD_CYT4"/>
    <property type="match status" value="1"/>
</dbReference>
<dbReference type="OrthoDB" id="2285229at2759"/>
<dbReference type="InterPro" id="IPR012340">
    <property type="entry name" value="NA-bd_OB-fold"/>
</dbReference>
<gene>
    <name evidence="3" type="primary">MSU1</name>
    <name evidence="3" type="ORF">IWW39_005692</name>
</gene>
<feature type="region of interest" description="Disordered" evidence="1">
    <location>
        <begin position="131"/>
        <end position="171"/>
    </location>
</feature>
<reference evidence="3" key="1">
    <citation type="submission" date="2022-07" db="EMBL/GenBank/DDBJ databases">
        <title>Phylogenomic reconstructions and comparative analyses of Kickxellomycotina fungi.</title>
        <authorList>
            <person name="Reynolds N.K."/>
            <person name="Stajich J.E."/>
            <person name="Barry K."/>
            <person name="Grigoriev I.V."/>
            <person name="Crous P."/>
            <person name="Smith M.E."/>
        </authorList>
    </citation>
    <scope>NUCLEOTIDE SEQUENCE</scope>
    <source>
        <strain evidence="3">CBS 109367</strain>
    </source>
</reference>
<comment type="caution">
    <text evidence="3">The sequence shown here is derived from an EMBL/GenBank/DDBJ whole genome shotgun (WGS) entry which is preliminary data.</text>
</comment>
<dbReference type="GO" id="GO:0008859">
    <property type="term" value="F:exoribonuclease II activity"/>
    <property type="evidence" value="ECO:0007669"/>
    <property type="project" value="UniProtKB-EC"/>
</dbReference>
<feature type="region of interest" description="Disordered" evidence="1">
    <location>
        <begin position="98"/>
        <end position="118"/>
    </location>
</feature>
<dbReference type="GO" id="GO:0000932">
    <property type="term" value="C:P-body"/>
    <property type="evidence" value="ECO:0007669"/>
    <property type="project" value="TreeGrafter"/>
</dbReference>
<feature type="compositionally biased region" description="Basic and acidic residues" evidence="1">
    <location>
        <begin position="98"/>
        <end position="113"/>
    </location>
</feature>
<evidence type="ECO:0000313" key="3">
    <source>
        <dbReference type="EMBL" id="KAJ2683093.1"/>
    </source>
</evidence>
<dbReference type="Pfam" id="PF00773">
    <property type="entry name" value="RNB"/>
    <property type="match status" value="1"/>
</dbReference>
<feature type="region of interest" description="Disordered" evidence="1">
    <location>
        <begin position="285"/>
        <end position="374"/>
    </location>
</feature>
<dbReference type="PANTHER" id="PTHR23355:SF65">
    <property type="entry name" value="EXORIBONUCLEASE CYT-4, PUTATIVE (AFU_ORTHOLOGUE AFUA_7G01550)-RELATED"/>
    <property type="match status" value="1"/>
</dbReference>
<feature type="region of interest" description="Disordered" evidence="1">
    <location>
        <begin position="223"/>
        <end position="247"/>
    </location>
</feature>
<dbReference type="Proteomes" id="UP001151516">
    <property type="component" value="Unassembled WGS sequence"/>
</dbReference>
<keyword evidence="3" id="KW-0378">Hydrolase</keyword>
<feature type="compositionally biased region" description="Basic and acidic residues" evidence="1">
    <location>
        <begin position="131"/>
        <end position="146"/>
    </location>
</feature>
<protein>
    <submittedName>
        <fullName evidence="3">3'-5' RNA exonuclease complex component</fullName>
        <ecNumber evidence="3">3.1.13.1</ecNumber>
    </submittedName>
</protein>
<dbReference type="PANTHER" id="PTHR23355">
    <property type="entry name" value="RIBONUCLEASE"/>
    <property type="match status" value="1"/>
</dbReference>
<dbReference type="EMBL" id="JANBTX010000323">
    <property type="protein sequence ID" value="KAJ2683093.1"/>
    <property type="molecule type" value="Genomic_DNA"/>
</dbReference>
<dbReference type="SMART" id="SM00955">
    <property type="entry name" value="RNB"/>
    <property type="match status" value="1"/>
</dbReference>
<name>A0A9W8L266_9FUNG</name>